<dbReference type="InterPro" id="IPR029063">
    <property type="entry name" value="SAM-dependent_MTases_sf"/>
</dbReference>
<accession>A0A328TW39</accession>
<dbReference type="PANTHER" id="PTHR43861">
    <property type="entry name" value="TRANS-ACONITATE 2-METHYLTRANSFERASE-RELATED"/>
    <property type="match status" value="1"/>
</dbReference>
<dbReference type="GO" id="GO:0030798">
    <property type="term" value="F:trans-aconitate 2-methyltransferase activity"/>
    <property type="evidence" value="ECO:0007669"/>
    <property type="project" value="UniProtKB-EC"/>
</dbReference>
<dbReference type="PANTHER" id="PTHR43861:SF1">
    <property type="entry name" value="TRANS-ACONITATE 2-METHYLTRANSFERASE"/>
    <property type="match status" value="1"/>
</dbReference>
<evidence type="ECO:0000313" key="1">
    <source>
        <dbReference type="EMBL" id="RAP72004.1"/>
    </source>
</evidence>
<protein>
    <submittedName>
        <fullName evidence="1">Trans-aconitate 2-methyltransferase domain protein</fullName>
        <ecNumber evidence="1">2.1.1.144</ecNumber>
    </submittedName>
</protein>
<reference evidence="1" key="1">
    <citation type="submission" date="2018-04" db="EMBL/GenBank/DDBJ databases">
        <title>Genomes of the Obligate Erwinia dacicola and Facultative Enterobacter sp. OLF Endosymbionts of the Olive Fruit fly, Bactrocera oleae.</title>
        <authorList>
            <person name="Estes A.M."/>
            <person name="Hearn D.J."/>
            <person name="Agarwal S."/>
            <person name="Pierson E.A."/>
            <person name="Dunning-Hotopp J.C."/>
        </authorList>
    </citation>
    <scope>NUCLEOTIDE SEQUENCE [LARGE SCALE GENOMIC DNA]</scope>
    <source>
        <strain evidence="1">Oroville</strain>
    </source>
</reference>
<dbReference type="GO" id="GO:0032259">
    <property type="term" value="P:methylation"/>
    <property type="evidence" value="ECO:0007669"/>
    <property type="project" value="UniProtKB-KW"/>
</dbReference>
<gene>
    <name evidence="1" type="primary">tam</name>
    <name evidence="1" type="ORF">ACZ87_01166</name>
</gene>
<name>A0A328TW39_9GAMM</name>
<organism evidence="1 2">
    <name type="scientific">Candidatus Erwinia dacicola</name>
    <dbReference type="NCBI Taxonomy" id="252393"/>
    <lineage>
        <taxon>Bacteria</taxon>
        <taxon>Pseudomonadati</taxon>
        <taxon>Pseudomonadota</taxon>
        <taxon>Gammaproteobacteria</taxon>
        <taxon>Enterobacterales</taxon>
        <taxon>Erwiniaceae</taxon>
        <taxon>Erwinia</taxon>
    </lineage>
</organism>
<evidence type="ECO:0000313" key="2">
    <source>
        <dbReference type="Proteomes" id="UP000244334"/>
    </source>
</evidence>
<proteinExistence type="predicted"/>
<sequence>MDARQAQQRLPGCAFELADIRNWQASPPQEVIYVNASLQWLTDHPQLFPHLINQLAANGVLAVQMPDNLDQPSHRLMREVDGRPQWQLWAPCGLALPPRREKY</sequence>
<keyword evidence="1" id="KW-0489">Methyltransferase</keyword>
<dbReference type="EMBL" id="LJAM02000073">
    <property type="protein sequence ID" value="RAP72004.1"/>
    <property type="molecule type" value="Genomic_DNA"/>
</dbReference>
<dbReference type="Gene3D" id="3.40.50.150">
    <property type="entry name" value="Vaccinia Virus protein VP39"/>
    <property type="match status" value="1"/>
</dbReference>
<dbReference type="AlphaFoldDB" id="A0A328TW39"/>
<dbReference type="SUPFAM" id="SSF53335">
    <property type="entry name" value="S-adenosyl-L-methionine-dependent methyltransferases"/>
    <property type="match status" value="1"/>
</dbReference>
<keyword evidence="1" id="KW-0808">Transferase</keyword>
<comment type="caution">
    <text evidence="1">The sequence shown here is derived from an EMBL/GenBank/DDBJ whole genome shotgun (WGS) entry which is preliminary data.</text>
</comment>
<keyword evidence="2" id="KW-1185">Reference proteome</keyword>
<dbReference type="Proteomes" id="UP000244334">
    <property type="component" value="Unassembled WGS sequence"/>
</dbReference>
<dbReference type="EC" id="2.1.1.144" evidence="1"/>